<dbReference type="PROSITE" id="PS01117">
    <property type="entry name" value="HTH_MARR_1"/>
    <property type="match status" value="1"/>
</dbReference>
<feature type="domain" description="HTH marR-type" evidence="5">
    <location>
        <begin position="2"/>
        <end position="137"/>
    </location>
</feature>
<dbReference type="GO" id="GO:0003700">
    <property type="term" value="F:DNA-binding transcription factor activity"/>
    <property type="evidence" value="ECO:0007669"/>
    <property type="project" value="InterPro"/>
</dbReference>
<accession>B9Y8U5</accession>
<dbReference type="SUPFAM" id="SSF46785">
    <property type="entry name" value="Winged helix' DNA-binding domain"/>
    <property type="match status" value="1"/>
</dbReference>
<dbReference type="InterPro" id="IPR000835">
    <property type="entry name" value="HTH_MarR-typ"/>
</dbReference>
<keyword evidence="2" id="KW-0238">DNA-binding</keyword>
<reference evidence="6 7" key="1">
    <citation type="submission" date="2008-12" db="EMBL/GenBank/DDBJ databases">
        <authorList>
            <person name="Fulton L."/>
            <person name="Clifton S."/>
            <person name="Fulton B."/>
            <person name="Xu J."/>
            <person name="Minx P."/>
            <person name="Pepin K.H."/>
            <person name="Johnson M."/>
            <person name="Bhonagiri V."/>
            <person name="Nash W.E."/>
            <person name="Mardis E.R."/>
            <person name="Wilson R.K."/>
        </authorList>
    </citation>
    <scope>NUCLEOTIDE SEQUENCE [LARGE SCALE GENOMIC DNA]</scope>
    <source>
        <strain evidence="6 7">DSM 12042</strain>
    </source>
</reference>
<dbReference type="PANTHER" id="PTHR42756:SF1">
    <property type="entry name" value="TRANSCRIPTIONAL REPRESSOR OF EMRAB OPERON"/>
    <property type="match status" value="1"/>
</dbReference>
<dbReference type="InterPro" id="IPR036390">
    <property type="entry name" value="WH_DNA-bd_sf"/>
</dbReference>
<keyword evidence="4" id="KW-0175">Coiled coil</keyword>
<evidence type="ECO:0000259" key="5">
    <source>
        <dbReference type="PROSITE" id="PS50995"/>
    </source>
</evidence>
<reference evidence="6 7" key="2">
    <citation type="submission" date="2009-02" db="EMBL/GenBank/DDBJ databases">
        <title>Draft genome sequence of Holdemania filiformis DSM 12042.</title>
        <authorList>
            <person name="Sudarsanam P."/>
            <person name="Ley R."/>
            <person name="Guruge J."/>
            <person name="Turnbaugh P.J."/>
            <person name="Mahowald M."/>
            <person name="Liep D."/>
            <person name="Gordon J."/>
        </authorList>
    </citation>
    <scope>NUCLEOTIDE SEQUENCE [LARGE SCALE GENOMIC DNA]</scope>
    <source>
        <strain evidence="6 7">DSM 12042</strain>
    </source>
</reference>
<evidence type="ECO:0000256" key="4">
    <source>
        <dbReference type="SAM" id="Coils"/>
    </source>
</evidence>
<proteinExistence type="predicted"/>
<dbReference type="GO" id="GO:0003677">
    <property type="term" value="F:DNA binding"/>
    <property type="evidence" value="ECO:0007669"/>
    <property type="project" value="UniProtKB-KW"/>
</dbReference>
<organism evidence="6 7">
    <name type="scientific">Holdemania filiformis DSM 12042</name>
    <dbReference type="NCBI Taxonomy" id="545696"/>
    <lineage>
        <taxon>Bacteria</taxon>
        <taxon>Bacillati</taxon>
        <taxon>Bacillota</taxon>
        <taxon>Erysipelotrichia</taxon>
        <taxon>Erysipelotrichales</taxon>
        <taxon>Erysipelotrichaceae</taxon>
        <taxon>Holdemania</taxon>
    </lineage>
</organism>
<dbReference type="STRING" id="545696.HOLDEFILI_02245"/>
<dbReference type="AlphaFoldDB" id="B9Y8U5"/>
<dbReference type="OrthoDB" id="9808725at2"/>
<evidence type="ECO:0000256" key="2">
    <source>
        <dbReference type="ARBA" id="ARBA00023125"/>
    </source>
</evidence>
<keyword evidence="1" id="KW-0805">Transcription regulation</keyword>
<evidence type="ECO:0000256" key="3">
    <source>
        <dbReference type="ARBA" id="ARBA00023163"/>
    </source>
</evidence>
<dbReference type="PRINTS" id="PR00598">
    <property type="entry name" value="HTHMARR"/>
</dbReference>
<keyword evidence="3" id="KW-0804">Transcription</keyword>
<evidence type="ECO:0000313" key="6">
    <source>
        <dbReference type="EMBL" id="EEF67614.1"/>
    </source>
</evidence>
<dbReference type="Proteomes" id="UP000005950">
    <property type="component" value="Unassembled WGS sequence"/>
</dbReference>
<dbReference type="SMART" id="SM00347">
    <property type="entry name" value="HTH_MARR"/>
    <property type="match status" value="1"/>
</dbReference>
<dbReference type="PANTHER" id="PTHR42756">
    <property type="entry name" value="TRANSCRIPTIONAL REGULATOR, MARR"/>
    <property type="match status" value="1"/>
</dbReference>
<dbReference type="Gene3D" id="1.10.10.10">
    <property type="entry name" value="Winged helix-like DNA-binding domain superfamily/Winged helix DNA-binding domain"/>
    <property type="match status" value="1"/>
</dbReference>
<dbReference type="EMBL" id="ACCF01000131">
    <property type="protein sequence ID" value="EEF67614.1"/>
    <property type="molecule type" value="Genomic_DNA"/>
</dbReference>
<sequence length="147" mass="17058">MKTVGGFLLSQIRQRASRSFEKILKTKGIDAFNGPQGRILYVLWEQEDLSITEIVRLTSLANTTLTGMLDRMEEQGLVVRVPDQHNRRQIRIRLTDKARSLQAAYDEVSEENNAIFYAGFTESEILQFENKLRRILKNYEEAERHGK</sequence>
<protein>
    <submittedName>
        <fullName evidence="6">Transcriptional regulator, MarR family</fullName>
    </submittedName>
</protein>
<feature type="coiled-coil region" evidence="4">
    <location>
        <begin position="91"/>
        <end position="145"/>
    </location>
</feature>
<dbReference type="PROSITE" id="PS50995">
    <property type="entry name" value="HTH_MARR_2"/>
    <property type="match status" value="1"/>
</dbReference>
<dbReference type="RefSeq" id="WP_006059430.1">
    <property type="nucleotide sequence ID" value="NZ_GG657557.1"/>
</dbReference>
<dbReference type="InterPro" id="IPR036388">
    <property type="entry name" value="WH-like_DNA-bd_sf"/>
</dbReference>
<dbReference type="InterPro" id="IPR023187">
    <property type="entry name" value="Tscrpt_reg_MarR-type_CS"/>
</dbReference>
<name>B9Y8U5_9FIRM</name>
<dbReference type="Pfam" id="PF01047">
    <property type="entry name" value="MarR"/>
    <property type="match status" value="1"/>
</dbReference>
<gene>
    <name evidence="6" type="ORF">HOLDEFILI_02245</name>
</gene>
<dbReference type="eggNOG" id="COG1846">
    <property type="taxonomic scope" value="Bacteria"/>
</dbReference>
<evidence type="ECO:0000313" key="7">
    <source>
        <dbReference type="Proteomes" id="UP000005950"/>
    </source>
</evidence>
<evidence type="ECO:0000256" key="1">
    <source>
        <dbReference type="ARBA" id="ARBA00023015"/>
    </source>
</evidence>
<comment type="caution">
    <text evidence="6">The sequence shown here is derived from an EMBL/GenBank/DDBJ whole genome shotgun (WGS) entry which is preliminary data.</text>
</comment>
<dbReference type="HOGENOM" id="CLU_083287_18_3_9"/>